<protein>
    <submittedName>
        <fullName evidence="3">Uncharacterized protein</fullName>
    </submittedName>
</protein>
<keyword evidence="2" id="KW-0732">Signal</keyword>
<comment type="caution">
    <text evidence="3">The sequence shown here is derived from an EMBL/GenBank/DDBJ whole genome shotgun (WGS) entry which is preliminary data.</text>
</comment>
<dbReference type="EMBL" id="JAAALK010000285">
    <property type="protein sequence ID" value="KAG8065716.1"/>
    <property type="molecule type" value="Genomic_DNA"/>
</dbReference>
<dbReference type="OrthoDB" id="2219495at2759"/>
<organism evidence="3 4">
    <name type="scientific">Zizania palustris</name>
    <name type="common">Northern wild rice</name>
    <dbReference type="NCBI Taxonomy" id="103762"/>
    <lineage>
        <taxon>Eukaryota</taxon>
        <taxon>Viridiplantae</taxon>
        <taxon>Streptophyta</taxon>
        <taxon>Embryophyta</taxon>
        <taxon>Tracheophyta</taxon>
        <taxon>Spermatophyta</taxon>
        <taxon>Magnoliopsida</taxon>
        <taxon>Liliopsida</taxon>
        <taxon>Poales</taxon>
        <taxon>Poaceae</taxon>
        <taxon>BOP clade</taxon>
        <taxon>Oryzoideae</taxon>
        <taxon>Oryzeae</taxon>
        <taxon>Zizaniinae</taxon>
        <taxon>Zizania</taxon>
    </lineage>
</organism>
<reference evidence="3" key="1">
    <citation type="journal article" date="2021" name="bioRxiv">
        <title>Whole Genome Assembly and Annotation of Northern Wild Rice, Zizania palustris L., Supports a Whole Genome Duplication in the Zizania Genus.</title>
        <authorList>
            <person name="Haas M."/>
            <person name="Kono T."/>
            <person name="Macchietto M."/>
            <person name="Millas R."/>
            <person name="McGilp L."/>
            <person name="Shao M."/>
            <person name="Duquette J."/>
            <person name="Hirsch C.N."/>
            <person name="Kimball J."/>
        </authorList>
    </citation>
    <scope>NUCLEOTIDE SEQUENCE</scope>
    <source>
        <tissue evidence="3">Fresh leaf tissue</tissue>
    </source>
</reference>
<dbReference type="AlphaFoldDB" id="A0A8J5VP69"/>
<feature type="chain" id="PRO_5035326543" evidence="2">
    <location>
        <begin position="25"/>
        <end position="242"/>
    </location>
</feature>
<dbReference type="PANTHER" id="PTHR10742">
    <property type="entry name" value="FLAVIN MONOAMINE OXIDASE"/>
    <property type="match status" value="1"/>
</dbReference>
<dbReference type="GO" id="GO:0016491">
    <property type="term" value="F:oxidoreductase activity"/>
    <property type="evidence" value="ECO:0007669"/>
    <property type="project" value="TreeGrafter"/>
</dbReference>
<reference evidence="3" key="2">
    <citation type="submission" date="2021-02" db="EMBL/GenBank/DDBJ databases">
        <authorList>
            <person name="Kimball J.A."/>
            <person name="Haas M.W."/>
            <person name="Macchietto M."/>
            <person name="Kono T."/>
            <person name="Duquette J."/>
            <person name="Shao M."/>
        </authorList>
    </citation>
    <scope>NUCLEOTIDE SEQUENCE</scope>
    <source>
        <tissue evidence="3">Fresh leaf tissue</tissue>
    </source>
</reference>
<sequence length="242" mass="26355">MNSILGIIVAIVLVLSSHLQLLAAAVDEGAGATDVALDVVELLPLRRHQHGHVVEHLVDLEQAALQVGNGAVALLDLGDDAQHLAQMVVYPLSTEQEMNLFSWHIANLEYANAGLLSKLSLAFWGQESRMIHMKWALAENVPIVYERTVHTVRYGGDEVQVVVNGGQVNEGMKGTWFCALFHLEFSKMGASNLYLSCHRGNLMNQVDVESSLLMALVAGEAAHNFETTPPTDAISSVLKILR</sequence>
<evidence type="ECO:0000313" key="4">
    <source>
        <dbReference type="Proteomes" id="UP000729402"/>
    </source>
</evidence>
<dbReference type="Proteomes" id="UP000729402">
    <property type="component" value="Unassembled WGS sequence"/>
</dbReference>
<proteinExistence type="inferred from homology"/>
<gene>
    <name evidence="3" type="ORF">GUJ93_ZPchr0004g38773</name>
</gene>
<name>A0A8J5VP69_ZIZPA</name>
<evidence type="ECO:0000256" key="1">
    <source>
        <dbReference type="ARBA" id="ARBA00005995"/>
    </source>
</evidence>
<keyword evidence="4" id="KW-1185">Reference proteome</keyword>
<evidence type="ECO:0000256" key="2">
    <source>
        <dbReference type="SAM" id="SignalP"/>
    </source>
</evidence>
<dbReference type="PANTHER" id="PTHR10742:SF260">
    <property type="entry name" value="PROTEIN FLOWERING LOCUS D"/>
    <property type="match status" value="1"/>
</dbReference>
<feature type="signal peptide" evidence="2">
    <location>
        <begin position="1"/>
        <end position="24"/>
    </location>
</feature>
<dbReference type="InterPro" id="IPR050281">
    <property type="entry name" value="Flavin_monoamine_oxidase"/>
</dbReference>
<evidence type="ECO:0000313" key="3">
    <source>
        <dbReference type="EMBL" id="KAG8065716.1"/>
    </source>
</evidence>
<comment type="similarity">
    <text evidence="1">Belongs to the flavin monoamine oxidase family.</text>
</comment>
<accession>A0A8J5VP69</accession>